<dbReference type="EMBL" id="QYZD01000011">
    <property type="protein sequence ID" value="RJG23390.1"/>
    <property type="molecule type" value="Genomic_DNA"/>
</dbReference>
<evidence type="ECO:0000313" key="2">
    <source>
        <dbReference type="EMBL" id="RJG23390.1"/>
    </source>
</evidence>
<dbReference type="InterPro" id="IPR018392">
    <property type="entry name" value="LysM"/>
</dbReference>
<dbReference type="CDD" id="cd00118">
    <property type="entry name" value="LysM"/>
    <property type="match status" value="1"/>
</dbReference>
<dbReference type="OrthoDB" id="9800780at2"/>
<evidence type="ECO:0000259" key="1">
    <source>
        <dbReference type="PROSITE" id="PS51782"/>
    </source>
</evidence>
<feature type="domain" description="LysM" evidence="1">
    <location>
        <begin position="173"/>
        <end position="222"/>
    </location>
</feature>
<evidence type="ECO:0000313" key="3">
    <source>
        <dbReference type="Proteomes" id="UP000266177"/>
    </source>
</evidence>
<comment type="caution">
    <text evidence="2">The sequence shown here is derived from an EMBL/GenBank/DDBJ whole genome shotgun (WGS) entry which is preliminary data.</text>
</comment>
<gene>
    <name evidence="2" type="ORF">DQX05_14205</name>
</gene>
<sequence>MNEYRIFLSINNQEQVMELPVNPPQLQVSESGNLSSFDIIGLGEVNAIQPMKLAELQFSSLFPAGPAPYVHVPPERLLQPKDYVEMLRSWMKRQRPIRFVLTSPSMRINLAMVIEKFTWSESSGSVGDIDYELGLKEYRFFHAHKMTKSANTDSTVTIQKAPPERPDERMIPSTYTLGPGESLWAVAKRFFNDESKAVEIQRLNGLRSDEVKDLEQGRKLRLR</sequence>
<dbReference type="PROSITE" id="PS51782">
    <property type="entry name" value="LYSM"/>
    <property type="match status" value="1"/>
</dbReference>
<dbReference type="InterPro" id="IPR036779">
    <property type="entry name" value="LysM_dom_sf"/>
</dbReference>
<name>A0A3A3GLB5_PANTH</name>
<accession>A0A3A3GLB5</accession>
<dbReference type="RefSeq" id="WP_119794241.1">
    <property type="nucleotide sequence ID" value="NZ_QYZD01000011.1"/>
</dbReference>
<dbReference type="AlphaFoldDB" id="A0A3A3GLB5"/>
<dbReference type="Pfam" id="PF01476">
    <property type="entry name" value="LysM"/>
    <property type="match status" value="1"/>
</dbReference>
<proteinExistence type="predicted"/>
<dbReference type="Proteomes" id="UP000266177">
    <property type="component" value="Unassembled WGS sequence"/>
</dbReference>
<organism evidence="2 3">
    <name type="scientific">Paenibacillus thiaminolyticus</name>
    <name type="common">Bacillus thiaminolyticus</name>
    <dbReference type="NCBI Taxonomy" id="49283"/>
    <lineage>
        <taxon>Bacteria</taxon>
        <taxon>Bacillati</taxon>
        <taxon>Bacillota</taxon>
        <taxon>Bacilli</taxon>
        <taxon>Bacillales</taxon>
        <taxon>Paenibacillaceae</taxon>
        <taxon>Paenibacillus</taxon>
    </lineage>
</organism>
<protein>
    <submittedName>
        <fullName evidence="2">LysM peptidoglycan-binding domain-containing protein</fullName>
    </submittedName>
</protein>
<dbReference type="Gene3D" id="3.10.350.10">
    <property type="entry name" value="LysM domain"/>
    <property type="match status" value="1"/>
</dbReference>
<reference evidence="2 3" key="1">
    <citation type="submission" date="2018-09" db="EMBL/GenBank/DDBJ databases">
        <title>Paenibacillus SK2017-BO5.</title>
        <authorList>
            <person name="Piskunova J.V."/>
            <person name="Dubiley S.A."/>
            <person name="Severinov K.V."/>
        </authorList>
    </citation>
    <scope>NUCLEOTIDE SEQUENCE [LARGE SCALE GENOMIC DNA]</scope>
    <source>
        <strain evidence="2 3">BO5</strain>
    </source>
</reference>